<protein>
    <recommendedName>
        <fullName evidence="4">Pyrroline-5-carboxylate reductase</fullName>
        <shortName evidence="4">P5C reductase</shortName>
        <shortName evidence="4">P5CR</shortName>
        <ecNumber evidence="4">1.5.1.2</ecNumber>
    </recommendedName>
    <alternativeName>
        <fullName evidence="4">PCA reductase</fullName>
    </alternativeName>
</protein>
<feature type="domain" description="Pyrroline-5-carboxylate reductase catalytic N-terminal" evidence="5">
    <location>
        <begin position="14"/>
        <end position="107"/>
    </location>
</feature>
<evidence type="ECO:0000313" key="7">
    <source>
        <dbReference type="EMBL" id="MDA2812222.1"/>
    </source>
</evidence>
<dbReference type="EMBL" id="JAQFWQ010000044">
    <property type="protein sequence ID" value="MDA2812222.1"/>
    <property type="molecule type" value="Genomic_DNA"/>
</dbReference>
<gene>
    <name evidence="4" type="primary">proC</name>
    <name evidence="7" type="ORF">O4J56_16375</name>
</gene>
<sequence>MISTDALHEPERTRIAVIGAGHLGEAVLGGLLRAGLPARDVAVSALPAERAHILAERYGVAAGTDDAAAADGADIALVAVPPPAVPAAAAEVGPALPEGAVAVSLAAAVPLARFEEALGPGRPAARAVTNTAAAVGRAMTALVGGIHLDGEARARVGGLFSGIGSITWVGEEAMDAVTAVAGSGPALLYHLAAAMAGAAVDQGLPPGEARAVVVQTLFGAASLLREADRGPAELAAEAAAPGGTTREALDRLDAHGVPEAVAEAVAAAAERSGRLAEDAGHR</sequence>
<dbReference type="PANTHER" id="PTHR11645:SF0">
    <property type="entry name" value="PYRROLINE-5-CARBOXYLATE REDUCTASE 3"/>
    <property type="match status" value="1"/>
</dbReference>
<dbReference type="InterPro" id="IPR000304">
    <property type="entry name" value="Pyrroline-COOH_reductase"/>
</dbReference>
<comment type="function">
    <text evidence="4">Catalyzes the reduction of 1-pyrroline-5-carboxylate (PCA) to L-proline.</text>
</comment>
<keyword evidence="4" id="KW-0963">Cytoplasm</keyword>
<dbReference type="InterPro" id="IPR029036">
    <property type="entry name" value="P5CR_dimer"/>
</dbReference>
<feature type="domain" description="Pyrroline-5-carboxylate reductase dimerisation" evidence="6">
    <location>
        <begin position="171"/>
        <end position="274"/>
    </location>
</feature>
<dbReference type="PIRSF" id="PIRSF000193">
    <property type="entry name" value="Pyrrol-5-carb_rd"/>
    <property type="match status" value="1"/>
</dbReference>
<evidence type="ECO:0000259" key="6">
    <source>
        <dbReference type="Pfam" id="PF14748"/>
    </source>
</evidence>
<comment type="subcellular location">
    <subcellularLocation>
        <location evidence="4">Cytoplasm</location>
    </subcellularLocation>
</comment>
<dbReference type="InterPro" id="IPR008927">
    <property type="entry name" value="6-PGluconate_DH-like_C_sf"/>
</dbReference>
<dbReference type="Pfam" id="PF14748">
    <property type="entry name" value="P5CR_dimer"/>
    <property type="match status" value="1"/>
</dbReference>
<keyword evidence="3 4" id="KW-0560">Oxidoreductase</keyword>
<proteinExistence type="inferred from homology"/>
<dbReference type="Gene3D" id="3.40.50.720">
    <property type="entry name" value="NAD(P)-binding Rossmann-like Domain"/>
    <property type="match status" value="1"/>
</dbReference>
<accession>A0ABT4U5J8</accession>
<dbReference type="Proteomes" id="UP001527866">
    <property type="component" value="Unassembled WGS sequence"/>
</dbReference>
<name>A0ABT4U5J8_9ACTN</name>
<dbReference type="HAMAP" id="MF_01925">
    <property type="entry name" value="P5C_reductase"/>
    <property type="match status" value="1"/>
</dbReference>
<evidence type="ECO:0000256" key="2">
    <source>
        <dbReference type="ARBA" id="ARBA00022857"/>
    </source>
</evidence>
<dbReference type="RefSeq" id="WP_270686708.1">
    <property type="nucleotide sequence ID" value="NZ_JAQFWQ010000044.1"/>
</dbReference>
<keyword evidence="8" id="KW-1185">Reference proteome</keyword>
<dbReference type="SUPFAM" id="SSF48179">
    <property type="entry name" value="6-phosphogluconate dehydrogenase C-terminal domain-like"/>
    <property type="match status" value="1"/>
</dbReference>
<keyword evidence="2 4" id="KW-0521">NADP</keyword>
<comment type="pathway">
    <text evidence="4">Amino-acid biosynthesis; L-proline biosynthesis; L-proline from L-glutamate 5-semialdehyde: step 1/1.</text>
</comment>
<comment type="catalytic activity">
    <reaction evidence="4">
        <text>L-proline + NADP(+) = (S)-1-pyrroline-5-carboxylate + NADPH + 2 H(+)</text>
        <dbReference type="Rhea" id="RHEA:14109"/>
        <dbReference type="ChEBI" id="CHEBI:15378"/>
        <dbReference type="ChEBI" id="CHEBI:17388"/>
        <dbReference type="ChEBI" id="CHEBI:57783"/>
        <dbReference type="ChEBI" id="CHEBI:58349"/>
        <dbReference type="ChEBI" id="CHEBI:60039"/>
        <dbReference type="EC" id="1.5.1.2"/>
    </reaction>
</comment>
<reference evidence="7 8" key="1">
    <citation type="submission" date="2023-01" db="EMBL/GenBank/DDBJ databases">
        <title>Draft genome sequence of Nocardiopsis sp. RSe5-2 isolated from halophytes.</title>
        <authorList>
            <person name="Duangmal K."/>
            <person name="Chantavorakit T."/>
        </authorList>
    </citation>
    <scope>NUCLEOTIDE SEQUENCE [LARGE SCALE GENOMIC DNA]</scope>
    <source>
        <strain evidence="7 8">RSe5-2</strain>
    </source>
</reference>
<evidence type="ECO:0000259" key="5">
    <source>
        <dbReference type="Pfam" id="PF03807"/>
    </source>
</evidence>
<evidence type="ECO:0000256" key="1">
    <source>
        <dbReference type="ARBA" id="ARBA00005525"/>
    </source>
</evidence>
<dbReference type="PANTHER" id="PTHR11645">
    <property type="entry name" value="PYRROLINE-5-CARBOXYLATE REDUCTASE"/>
    <property type="match status" value="1"/>
</dbReference>
<dbReference type="Pfam" id="PF03807">
    <property type="entry name" value="F420_oxidored"/>
    <property type="match status" value="1"/>
</dbReference>
<evidence type="ECO:0000256" key="4">
    <source>
        <dbReference type="HAMAP-Rule" id="MF_01925"/>
    </source>
</evidence>
<dbReference type="SUPFAM" id="SSF51735">
    <property type="entry name" value="NAD(P)-binding Rossmann-fold domains"/>
    <property type="match status" value="1"/>
</dbReference>
<dbReference type="Gene3D" id="1.10.3730.10">
    <property type="entry name" value="ProC C-terminal domain-like"/>
    <property type="match status" value="1"/>
</dbReference>
<comment type="catalytic activity">
    <reaction evidence="4">
        <text>L-proline + NAD(+) = (S)-1-pyrroline-5-carboxylate + NADH + 2 H(+)</text>
        <dbReference type="Rhea" id="RHEA:14105"/>
        <dbReference type="ChEBI" id="CHEBI:15378"/>
        <dbReference type="ChEBI" id="CHEBI:17388"/>
        <dbReference type="ChEBI" id="CHEBI:57540"/>
        <dbReference type="ChEBI" id="CHEBI:57945"/>
        <dbReference type="ChEBI" id="CHEBI:60039"/>
        <dbReference type="EC" id="1.5.1.2"/>
    </reaction>
</comment>
<dbReference type="InterPro" id="IPR036291">
    <property type="entry name" value="NAD(P)-bd_dom_sf"/>
</dbReference>
<comment type="caution">
    <text evidence="7">The sequence shown here is derived from an EMBL/GenBank/DDBJ whole genome shotgun (WGS) entry which is preliminary data.</text>
</comment>
<evidence type="ECO:0000313" key="8">
    <source>
        <dbReference type="Proteomes" id="UP001527866"/>
    </source>
</evidence>
<organism evidence="7 8">
    <name type="scientific">Nocardiopsis endophytica</name>
    <dbReference type="NCBI Taxonomy" id="3018445"/>
    <lineage>
        <taxon>Bacteria</taxon>
        <taxon>Bacillati</taxon>
        <taxon>Actinomycetota</taxon>
        <taxon>Actinomycetes</taxon>
        <taxon>Streptosporangiales</taxon>
        <taxon>Nocardiopsidaceae</taxon>
        <taxon>Nocardiopsis</taxon>
    </lineage>
</organism>
<dbReference type="EC" id="1.5.1.2" evidence="4"/>
<keyword evidence="4" id="KW-0028">Amino-acid biosynthesis</keyword>
<comment type="similarity">
    <text evidence="1 4">Belongs to the pyrroline-5-carboxylate reductase family.</text>
</comment>
<keyword evidence="4" id="KW-0641">Proline biosynthesis</keyword>
<evidence type="ECO:0000256" key="3">
    <source>
        <dbReference type="ARBA" id="ARBA00023002"/>
    </source>
</evidence>
<dbReference type="InterPro" id="IPR028939">
    <property type="entry name" value="P5C_Rdtase_cat_N"/>
</dbReference>